<name>A0A1M6EUV3_9FLAO</name>
<evidence type="ECO:0000313" key="4">
    <source>
        <dbReference type="Proteomes" id="UP000184543"/>
    </source>
</evidence>
<evidence type="ECO:0000313" key="3">
    <source>
        <dbReference type="EMBL" id="SHI89159.1"/>
    </source>
</evidence>
<dbReference type="STRING" id="192903.SAMN04488513_102185"/>
<sequence>MDNFEKHIRQNRAAFDVHKADRAKLWANIEGQLEPVKPKSIPLWRLPLLRAAAVALLLLGVTGLIGIPFITEDRNADFVSQELQDIDMHYQGLVSYHVKLVESNQQLSEEDKQEFLSFMDELDKEYEELRLEMRNNLDNQLVLQAIVNNYKKRIELIENLLEQLNEQKIDNDDDYGYTL</sequence>
<reference evidence="4" key="1">
    <citation type="submission" date="2016-11" db="EMBL/GenBank/DDBJ databases">
        <authorList>
            <person name="Varghese N."/>
            <person name="Submissions S."/>
        </authorList>
    </citation>
    <scope>NUCLEOTIDE SEQUENCE [LARGE SCALE GENOMIC DNA]</scope>
    <source>
        <strain evidence="4">DSM 19858</strain>
    </source>
</reference>
<keyword evidence="2" id="KW-0812">Transmembrane</keyword>
<feature type="coiled-coil region" evidence="1">
    <location>
        <begin position="112"/>
        <end position="174"/>
    </location>
</feature>
<dbReference type="AlphaFoldDB" id="A0A1M6EUV3"/>
<evidence type="ECO:0000256" key="1">
    <source>
        <dbReference type="SAM" id="Coils"/>
    </source>
</evidence>
<organism evidence="3 4">
    <name type="scientific">Pseudozobellia thermophila</name>
    <dbReference type="NCBI Taxonomy" id="192903"/>
    <lineage>
        <taxon>Bacteria</taxon>
        <taxon>Pseudomonadati</taxon>
        <taxon>Bacteroidota</taxon>
        <taxon>Flavobacteriia</taxon>
        <taxon>Flavobacteriales</taxon>
        <taxon>Flavobacteriaceae</taxon>
        <taxon>Pseudozobellia</taxon>
    </lineage>
</organism>
<keyword evidence="1" id="KW-0175">Coiled coil</keyword>
<dbReference type="RefSeq" id="WP_072990426.1">
    <property type="nucleotide sequence ID" value="NZ_FQYU01000002.1"/>
</dbReference>
<dbReference type="OrthoDB" id="1439272at2"/>
<keyword evidence="2" id="KW-1133">Transmembrane helix</keyword>
<gene>
    <name evidence="3" type="ORF">SAMN04488513_102185</name>
</gene>
<evidence type="ECO:0000256" key="2">
    <source>
        <dbReference type="SAM" id="Phobius"/>
    </source>
</evidence>
<evidence type="ECO:0008006" key="5">
    <source>
        <dbReference type="Google" id="ProtNLM"/>
    </source>
</evidence>
<protein>
    <recommendedName>
        <fullName evidence="5">Anti-sigma factor</fullName>
    </recommendedName>
</protein>
<proteinExistence type="predicted"/>
<accession>A0A1M6EUV3</accession>
<dbReference type="EMBL" id="FQYU01000002">
    <property type="protein sequence ID" value="SHI89159.1"/>
    <property type="molecule type" value="Genomic_DNA"/>
</dbReference>
<keyword evidence="4" id="KW-1185">Reference proteome</keyword>
<feature type="transmembrane region" description="Helical" evidence="2">
    <location>
        <begin position="48"/>
        <end position="70"/>
    </location>
</feature>
<keyword evidence="2" id="KW-0472">Membrane</keyword>
<dbReference type="Proteomes" id="UP000184543">
    <property type="component" value="Unassembled WGS sequence"/>
</dbReference>